<dbReference type="EMBL" id="KB456260">
    <property type="protein sequence ID" value="EMF17675.1"/>
    <property type="molecule type" value="Genomic_DNA"/>
</dbReference>
<proteinExistence type="predicted"/>
<dbReference type="OrthoDB" id="3623434at2759"/>
<organism evidence="1 2">
    <name type="scientific">Sphaerulina musiva (strain SO2202)</name>
    <name type="common">Poplar stem canker fungus</name>
    <name type="synonym">Septoria musiva</name>
    <dbReference type="NCBI Taxonomy" id="692275"/>
    <lineage>
        <taxon>Eukaryota</taxon>
        <taxon>Fungi</taxon>
        <taxon>Dikarya</taxon>
        <taxon>Ascomycota</taxon>
        <taxon>Pezizomycotina</taxon>
        <taxon>Dothideomycetes</taxon>
        <taxon>Dothideomycetidae</taxon>
        <taxon>Mycosphaerellales</taxon>
        <taxon>Mycosphaerellaceae</taxon>
        <taxon>Sphaerulina</taxon>
    </lineage>
</organism>
<accession>N1QKH7</accession>
<evidence type="ECO:0000313" key="2">
    <source>
        <dbReference type="Proteomes" id="UP000016931"/>
    </source>
</evidence>
<evidence type="ECO:0000313" key="1">
    <source>
        <dbReference type="EMBL" id="EMF17675.1"/>
    </source>
</evidence>
<dbReference type="Proteomes" id="UP000016931">
    <property type="component" value="Unassembled WGS sequence"/>
</dbReference>
<dbReference type="RefSeq" id="XP_016765796.1">
    <property type="nucleotide sequence ID" value="XM_016903778.1"/>
</dbReference>
<sequence>MFKVHDARFRKDRHRTLEYCVSFGSNDRPRYVEGTDPSISGTQWYIAIDQYWKCHPRGRSGSLLTPIEQNPHKKKKAPY</sequence>
<dbReference type="HOGENOM" id="CLU_2607533_0_0_1"/>
<gene>
    <name evidence="1" type="ORF">SEPMUDRAFT_146633</name>
</gene>
<keyword evidence="2" id="KW-1185">Reference proteome</keyword>
<dbReference type="GeneID" id="27900915"/>
<name>N1QKH7_SPHMS</name>
<reference evidence="1 2" key="1">
    <citation type="journal article" date="2012" name="PLoS Pathog.">
        <title>Diverse lifestyles and strategies of plant pathogenesis encoded in the genomes of eighteen Dothideomycetes fungi.</title>
        <authorList>
            <person name="Ohm R.A."/>
            <person name="Feau N."/>
            <person name="Henrissat B."/>
            <person name="Schoch C.L."/>
            <person name="Horwitz B.A."/>
            <person name="Barry K.W."/>
            <person name="Condon B.J."/>
            <person name="Copeland A.C."/>
            <person name="Dhillon B."/>
            <person name="Glaser F."/>
            <person name="Hesse C.N."/>
            <person name="Kosti I."/>
            <person name="LaButti K."/>
            <person name="Lindquist E.A."/>
            <person name="Lucas S."/>
            <person name="Salamov A.A."/>
            <person name="Bradshaw R.E."/>
            <person name="Ciuffetti L."/>
            <person name="Hamelin R.C."/>
            <person name="Kema G.H.J."/>
            <person name="Lawrence C."/>
            <person name="Scott J.A."/>
            <person name="Spatafora J.W."/>
            <person name="Turgeon B.G."/>
            <person name="de Wit P.J.G.M."/>
            <person name="Zhong S."/>
            <person name="Goodwin S.B."/>
            <person name="Grigoriev I.V."/>
        </authorList>
    </citation>
    <scope>NUCLEOTIDE SEQUENCE [LARGE SCALE GENOMIC DNA]</scope>
    <source>
        <strain evidence="1 2">SO2202</strain>
    </source>
</reference>
<dbReference type="AlphaFoldDB" id="N1QKH7"/>
<protein>
    <submittedName>
        <fullName evidence="1">Uncharacterized protein</fullName>
    </submittedName>
</protein>